<dbReference type="GeneID" id="111245039"/>
<feature type="compositionally biased region" description="Polar residues" evidence="1">
    <location>
        <begin position="129"/>
        <end position="143"/>
    </location>
</feature>
<feature type="region of interest" description="Disordered" evidence="1">
    <location>
        <begin position="118"/>
        <end position="143"/>
    </location>
</feature>
<sequence length="310" mass="34318">MARRKLPVAPIILSRFNSRFWRSRSTTLSNNYSHTMRTRCTKEASSLASKLDEYIKNVLQLPQEEPLDTEEISFATNETHESCVSSSTNGRKDYFPLEIGNMRNPKNGRRGRAWCPPPNESCLGKREATTPQTNSRSPQGSEQMNSRLLEIHGFFASTPADDSLGSINAQTSVVNKEAGKVYFLVTSPQCELQSVSTQKQPQESSSGMMVDYKVTAVLELDASSFVANPQVQGASELGISDLDDPGILSGYHPIQEGCLTLHDYSDANQAFTEFQTDSSVYFGQQHQEAMGEDPRGTQLLYDGDSLLDHS</sequence>
<dbReference type="EnsemblMetazoa" id="XM_022792787">
    <property type="protein sequence ID" value="XP_022648522"/>
    <property type="gene ID" value="LOC111245039"/>
</dbReference>
<name>A0A7M7JJI7_VARDE</name>
<feature type="region of interest" description="Disordered" evidence="1">
    <location>
        <begin position="288"/>
        <end position="310"/>
    </location>
</feature>
<keyword evidence="3" id="KW-1185">Reference proteome</keyword>
<dbReference type="RefSeq" id="XP_022648522.1">
    <property type="nucleotide sequence ID" value="XM_022792787.1"/>
</dbReference>
<dbReference type="Proteomes" id="UP000594260">
    <property type="component" value="Unplaced"/>
</dbReference>
<dbReference type="InParanoid" id="A0A7M7JJI7"/>
<accession>A0A7M7JJI7</accession>
<dbReference type="EnsemblMetazoa" id="XM_022792789">
    <property type="protein sequence ID" value="XP_022648524"/>
    <property type="gene ID" value="LOC111245039"/>
</dbReference>
<protein>
    <submittedName>
        <fullName evidence="2">Uncharacterized protein</fullName>
    </submittedName>
</protein>
<dbReference type="RefSeq" id="XP_022648524.1">
    <property type="nucleotide sequence ID" value="XM_022792789.1"/>
</dbReference>
<dbReference type="KEGG" id="vde:111245039"/>
<dbReference type="AlphaFoldDB" id="A0A7M7JJI7"/>
<reference evidence="2" key="1">
    <citation type="submission" date="2021-01" db="UniProtKB">
        <authorList>
            <consortium name="EnsemblMetazoa"/>
        </authorList>
    </citation>
    <scope>IDENTIFICATION</scope>
</reference>
<evidence type="ECO:0000313" key="3">
    <source>
        <dbReference type="Proteomes" id="UP000594260"/>
    </source>
</evidence>
<evidence type="ECO:0000313" key="2">
    <source>
        <dbReference type="EnsemblMetazoa" id="XP_022648522"/>
    </source>
</evidence>
<proteinExistence type="predicted"/>
<organism evidence="2 3">
    <name type="scientific">Varroa destructor</name>
    <name type="common">Honeybee mite</name>
    <dbReference type="NCBI Taxonomy" id="109461"/>
    <lineage>
        <taxon>Eukaryota</taxon>
        <taxon>Metazoa</taxon>
        <taxon>Ecdysozoa</taxon>
        <taxon>Arthropoda</taxon>
        <taxon>Chelicerata</taxon>
        <taxon>Arachnida</taxon>
        <taxon>Acari</taxon>
        <taxon>Parasitiformes</taxon>
        <taxon>Mesostigmata</taxon>
        <taxon>Gamasina</taxon>
        <taxon>Dermanyssoidea</taxon>
        <taxon>Varroidae</taxon>
        <taxon>Varroa</taxon>
    </lineage>
</organism>
<evidence type="ECO:0000256" key="1">
    <source>
        <dbReference type="SAM" id="MobiDB-lite"/>
    </source>
</evidence>